<dbReference type="Pfam" id="PF00534">
    <property type="entry name" value="Glycos_transf_1"/>
    <property type="match status" value="2"/>
</dbReference>
<evidence type="ECO:0000259" key="2">
    <source>
        <dbReference type="Pfam" id="PF00534"/>
    </source>
</evidence>
<sequence>MRIVIDLQGAQTESRFRGIGRYSLSLAKAIAANTTNHDIWLTLNTAFPSGIDALRAEFAGLIPPERIRLFAVPTPIAENALGNAWRTHTAELIREHFLQQLQPDIVLITSLFEGYLDDASTAVGAIASPFRTVVVLYDLIPWLNPDTYLSTVSSRQYYERKLQSLQKADMLLAISAHSRQEAISTLSLSPERVINISTAANACFKPCPEPESVLTTLRQRLGITRDIILYAPGGFDPRKNLDGLIAAYGLLPPTLRRQHQLVIASKSSEGLDRQLRQYSKQAGLANSELILAGHVEESELVALYTAATLFVFPSKHEGFGLPALEAMTCGAAVIGANSTSIPEVIGWDAALFDPHSPQSIMEKMAQALTDAEFRQQLRRHGQHQALQFSWDKTAQRALQALETLAPAAPRRQCQAVTETALIQAIAAIPPALGTPSERDLLQTAETIAFNLGNPTGQQLLVDISDLVRRDAKSGIQRVIRSILLELLKAPPPGTTVRPIYFDGVGYCYANAFTHNLAIGTQDWGSQDMPVGYCQDDTYLDLDLNLHISPAVHSLHQQMRQRGVRLHFIVYDILPLQHPKWWPQGIAETFGAWLGNIATVADGLHCISAAVANDLRGWLQQHPSARLTQPSIHSFHLGADIENSLPSNGLPDNASQVLALLRSKPTFLMVGTVEPRKGHAQTLAAFELLWQQQADINLVVVGRHGWLVDTLVERLRRHAEGGQRLFWLEGISDEYLQQVYAVSTCLIAASEGEGFGLPLIEAAQHKLPIIARDLPVFQEVAGAYAHYFHGLQPQALATTIQQWLSLDVAGLAPQSRGMPWLTWQESTQQLIGNITL</sequence>
<feature type="domain" description="Glycosyl transferase family 1" evidence="2">
    <location>
        <begin position="218"/>
        <end position="383"/>
    </location>
</feature>
<name>A0A975IGF1_9GAMM</name>
<gene>
    <name evidence="3" type="ORF">J9260_12840</name>
</gene>
<reference evidence="3" key="1">
    <citation type="submission" date="2021-04" db="EMBL/GenBank/DDBJ databases">
        <title>Genomics, taxonomy and metabolism of representatives of sulfur bacteria of the genus Thiothrix: Thiothrix fructosivorans QT, Thiothrix unzii A1T and three new species, Thiothrix subterranea sp. nov., Thiothrix litoralis sp. nov. and 'Candidatus Thiothrix anitrata' sp. nov.</title>
        <authorList>
            <person name="Ravin N.V."/>
            <person name="Smolyakov D."/>
            <person name="Rudenko T.S."/>
            <person name="Mardanov A.V."/>
            <person name="Beletsky A.V."/>
            <person name="Markov N.D."/>
            <person name="Fomenkov A.I."/>
            <person name="Roberts R.J."/>
            <person name="Karnachuk O.V."/>
            <person name="Novikov A."/>
            <person name="Grabovich M.Y."/>
        </authorList>
    </citation>
    <scope>NUCLEOTIDE SEQUENCE</scope>
    <source>
        <strain evidence="3">A1</strain>
    </source>
</reference>
<feature type="domain" description="Glycosyl transferase family 1" evidence="2">
    <location>
        <begin position="658"/>
        <end position="805"/>
    </location>
</feature>
<dbReference type="KEGG" id="tun:J9260_12840"/>
<dbReference type="CDD" id="cd03809">
    <property type="entry name" value="GT4_MtfB-like"/>
    <property type="match status" value="2"/>
</dbReference>
<dbReference type="Proteomes" id="UP000672009">
    <property type="component" value="Chromosome"/>
</dbReference>
<keyword evidence="1" id="KW-0808">Transferase</keyword>
<dbReference type="RefSeq" id="WP_210218134.1">
    <property type="nucleotide sequence ID" value="NZ_CP072793.1"/>
</dbReference>
<evidence type="ECO:0000313" key="3">
    <source>
        <dbReference type="EMBL" id="QTR52594.1"/>
    </source>
</evidence>
<protein>
    <submittedName>
        <fullName evidence="3">Glycosyltransferase family 4 protein</fullName>
    </submittedName>
</protein>
<dbReference type="SUPFAM" id="SSF53756">
    <property type="entry name" value="UDP-Glycosyltransferase/glycogen phosphorylase"/>
    <property type="match status" value="2"/>
</dbReference>
<dbReference type="GO" id="GO:0009103">
    <property type="term" value="P:lipopolysaccharide biosynthetic process"/>
    <property type="evidence" value="ECO:0007669"/>
    <property type="project" value="TreeGrafter"/>
</dbReference>
<evidence type="ECO:0000313" key="4">
    <source>
        <dbReference type="Proteomes" id="UP000672009"/>
    </source>
</evidence>
<dbReference type="PANTHER" id="PTHR46401">
    <property type="entry name" value="GLYCOSYLTRANSFERASE WBBK-RELATED"/>
    <property type="match status" value="1"/>
</dbReference>
<accession>A0A975IGF1</accession>
<evidence type="ECO:0000256" key="1">
    <source>
        <dbReference type="ARBA" id="ARBA00022679"/>
    </source>
</evidence>
<dbReference type="GO" id="GO:0016757">
    <property type="term" value="F:glycosyltransferase activity"/>
    <property type="evidence" value="ECO:0007669"/>
    <property type="project" value="InterPro"/>
</dbReference>
<organism evidence="3 4">
    <name type="scientific">Thiothrix unzii</name>
    <dbReference type="NCBI Taxonomy" id="111769"/>
    <lineage>
        <taxon>Bacteria</taxon>
        <taxon>Pseudomonadati</taxon>
        <taxon>Pseudomonadota</taxon>
        <taxon>Gammaproteobacteria</taxon>
        <taxon>Thiotrichales</taxon>
        <taxon>Thiotrichaceae</taxon>
        <taxon>Thiothrix</taxon>
    </lineage>
</organism>
<dbReference type="AlphaFoldDB" id="A0A975IGF1"/>
<dbReference type="EMBL" id="CP072793">
    <property type="protein sequence ID" value="QTR52594.1"/>
    <property type="molecule type" value="Genomic_DNA"/>
</dbReference>
<keyword evidence="4" id="KW-1185">Reference proteome</keyword>
<dbReference type="InterPro" id="IPR001296">
    <property type="entry name" value="Glyco_trans_1"/>
</dbReference>
<dbReference type="Gene3D" id="3.40.50.2000">
    <property type="entry name" value="Glycogen Phosphorylase B"/>
    <property type="match status" value="3"/>
</dbReference>
<proteinExistence type="predicted"/>
<dbReference type="PANTHER" id="PTHR46401:SF2">
    <property type="entry name" value="GLYCOSYLTRANSFERASE WBBK-RELATED"/>
    <property type="match status" value="1"/>
</dbReference>